<dbReference type="FunFam" id="3.40.50.720:FF:000084">
    <property type="entry name" value="Short-chain dehydrogenase reductase"/>
    <property type="match status" value="1"/>
</dbReference>
<gene>
    <name evidence="3" type="ORF">HY912_20445</name>
</gene>
<sequence length="254" mass="26744">MSYSPDLSEKTAVVTGGGKGIGKAIALGLAQCGAKVVVAARTAGEIEAVADQIRSAGGQAHAKVTDLTQSDQIEALVQDTVNTFGGINILVNNAARSFFRPLIDLREDGFDKIFDTNVKATFLLSRAAAKIMMQQGGGRIINITTVGAERGGPMMGIYHSSKAAVKMLTMCMATEWASMNILVNAVGPGMTRTHFSQPIWANPEIERQLVSRIPQGRLAEPQDIVGAVLFLCSDAAGFITGQTIYVDGGTLANS</sequence>
<dbReference type="InterPro" id="IPR036291">
    <property type="entry name" value="NAD(P)-bd_dom_sf"/>
</dbReference>
<comment type="similarity">
    <text evidence="1">Belongs to the short-chain dehydrogenases/reductases (SDR) family.</text>
</comment>
<keyword evidence="2" id="KW-0560">Oxidoreductase</keyword>
<accession>A0A9D6V703</accession>
<evidence type="ECO:0000256" key="2">
    <source>
        <dbReference type="ARBA" id="ARBA00023002"/>
    </source>
</evidence>
<dbReference type="InterPro" id="IPR002347">
    <property type="entry name" value="SDR_fam"/>
</dbReference>
<dbReference type="EMBL" id="JACRDE010000534">
    <property type="protein sequence ID" value="MBI5251868.1"/>
    <property type="molecule type" value="Genomic_DNA"/>
</dbReference>
<dbReference type="CDD" id="cd05233">
    <property type="entry name" value="SDR_c"/>
    <property type="match status" value="1"/>
</dbReference>
<dbReference type="NCBIfam" id="NF005559">
    <property type="entry name" value="PRK07231.1"/>
    <property type="match status" value="1"/>
</dbReference>
<dbReference type="SUPFAM" id="SSF51735">
    <property type="entry name" value="NAD(P)-binding Rossmann-fold domains"/>
    <property type="match status" value="1"/>
</dbReference>
<organism evidence="3 4">
    <name type="scientific">Desulfomonile tiedjei</name>
    <dbReference type="NCBI Taxonomy" id="2358"/>
    <lineage>
        <taxon>Bacteria</taxon>
        <taxon>Pseudomonadati</taxon>
        <taxon>Thermodesulfobacteriota</taxon>
        <taxon>Desulfomonilia</taxon>
        <taxon>Desulfomonilales</taxon>
        <taxon>Desulfomonilaceae</taxon>
        <taxon>Desulfomonile</taxon>
    </lineage>
</organism>
<evidence type="ECO:0000256" key="1">
    <source>
        <dbReference type="ARBA" id="ARBA00006484"/>
    </source>
</evidence>
<dbReference type="GO" id="GO:0016491">
    <property type="term" value="F:oxidoreductase activity"/>
    <property type="evidence" value="ECO:0007669"/>
    <property type="project" value="UniProtKB-KW"/>
</dbReference>
<evidence type="ECO:0000313" key="4">
    <source>
        <dbReference type="Proteomes" id="UP000807825"/>
    </source>
</evidence>
<protein>
    <submittedName>
        <fullName evidence="3">SDR family oxidoreductase</fullName>
    </submittedName>
</protein>
<proteinExistence type="inferred from homology"/>
<dbReference type="Proteomes" id="UP000807825">
    <property type="component" value="Unassembled WGS sequence"/>
</dbReference>
<dbReference type="Gene3D" id="3.40.50.720">
    <property type="entry name" value="NAD(P)-binding Rossmann-like Domain"/>
    <property type="match status" value="1"/>
</dbReference>
<comment type="caution">
    <text evidence="3">The sequence shown here is derived from an EMBL/GenBank/DDBJ whole genome shotgun (WGS) entry which is preliminary data.</text>
</comment>
<dbReference type="AlphaFoldDB" id="A0A9D6V703"/>
<dbReference type="PANTHER" id="PTHR43639">
    <property type="entry name" value="OXIDOREDUCTASE, SHORT-CHAIN DEHYDROGENASE/REDUCTASE FAMILY (AFU_ORTHOLOGUE AFUA_5G02870)"/>
    <property type="match status" value="1"/>
</dbReference>
<dbReference type="PRINTS" id="PR00080">
    <property type="entry name" value="SDRFAMILY"/>
</dbReference>
<name>A0A9D6V703_9BACT</name>
<evidence type="ECO:0000313" key="3">
    <source>
        <dbReference type="EMBL" id="MBI5251868.1"/>
    </source>
</evidence>
<dbReference type="Pfam" id="PF13561">
    <property type="entry name" value="adh_short_C2"/>
    <property type="match status" value="1"/>
</dbReference>
<dbReference type="PRINTS" id="PR00081">
    <property type="entry name" value="GDHRDH"/>
</dbReference>
<dbReference type="PANTHER" id="PTHR43639:SF1">
    <property type="entry name" value="SHORT-CHAIN DEHYDROGENASE_REDUCTASE FAMILY PROTEIN"/>
    <property type="match status" value="1"/>
</dbReference>
<reference evidence="3" key="1">
    <citation type="submission" date="2020-07" db="EMBL/GenBank/DDBJ databases">
        <title>Huge and variable diversity of episymbiotic CPR bacteria and DPANN archaea in groundwater ecosystems.</title>
        <authorList>
            <person name="He C.Y."/>
            <person name="Keren R."/>
            <person name="Whittaker M."/>
            <person name="Farag I.F."/>
            <person name="Doudna J."/>
            <person name="Cate J.H.D."/>
            <person name="Banfield J.F."/>
        </authorList>
    </citation>
    <scope>NUCLEOTIDE SEQUENCE</scope>
    <source>
        <strain evidence="3">NC_groundwater_1664_Pr3_B-0.1um_52_9</strain>
    </source>
</reference>